<dbReference type="InterPro" id="IPR011042">
    <property type="entry name" value="6-blade_b-propeller_TolB-like"/>
</dbReference>
<dbReference type="GO" id="GO:0004252">
    <property type="term" value="F:serine-type endopeptidase activity"/>
    <property type="evidence" value="ECO:0007669"/>
    <property type="project" value="TreeGrafter"/>
</dbReference>
<keyword evidence="1" id="KW-0378">Hydrolase</keyword>
<dbReference type="Proteomes" id="UP001214043">
    <property type="component" value="Chromosome"/>
</dbReference>
<dbReference type="GO" id="GO:0006508">
    <property type="term" value="P:proteolysis"/>
    <property type="evidence" value="ECO:0007669"/>
    <property type="project" value="InterPro"/>
</dbReference>
<evidence type="ECO:0000256" key="2">
    <source>
        <dbReference type="ARBA" id="ARBA00022825"/>
    </source>
</evidence>
<dbReference type="PANTHER" id="PTHR42776:SF27">
    <property type="entry name" value="DIPEPTIDYL PEPTIDASE FAMILY MEMBER 6"/>
    <property type="match status" value="1"/>
</dbReference>
<dbReference type="Gene3D" id="2.120.10.30">
    <property type="entry name" value="TolB, C-terminal domain"/>
    <property type="match status" value="2"/>
</dbReference>
<proteinExistence type="predicted"/>
<evidence type="ECO:0000259" key="4">
    <source>
        <dbReference type="Pfam" id="PF00326"/>
    </source>
</evidence>
<evidence type="ECO:0000256" key="1">
    <source>
        <dbReference type="ARBA" id="ARBA00022801"/>
    </source>
</evidence>
<feature type="domain" description="Dipeptidylpeptidase IV N-terminal" evidence="5">
    <location>
        <begin position="193"/>
        <end position="280"/>
    </location>
</feature>
<evidence type="ECO:0000313" key="7">
    <source>
        <dbReference type="Proteomes" id="UP001214043"/>
    </source>
</evidence>
<keyword evidence="2" id="KW-0720">Serine protease</keyword>
<dbReference type="RefSeq" id="WP_274495033.1">
    <property type="nucleotide sequence ID" value="NZ_CP118166.1"/>
</dbReference>
<dbReference type="InterPro" id="IPR011659">
    <property type="entry name" value="WD40"/>
</dbReference>
<evidence type="ECO:0000256" key="3">
    <source>
        <dbReference type="SAM" id="SignalP"/>
    </source>
</evidence>
<name>A0AAF0CIP4_9PROT</name>
<dbReference type="PANTHER" id="PTHR42776">
    <property type="entry name" value="SERINE PEPTIDASE S9 FAMILY MEMBER"/>
    <property type="match status" value="1"/>
</dbReference>
<organism evidence="6 7">
    <name type="scientific">Hyphococcus flavus</name>
    <dbReference type="NCBI Taxonomy" id="1866326"/>
    <lineage>
        <taxon>Bacteria</taxon>
        <taxon>Pseudomonadati</taxon>
        <taxon>Pseudomonadota</taxon>
        <taxon>Alphaproteobacteria</taxon>
        <taxon>Parvularculales</taxon>
        <taxon>Parvularculaceae</taxon>
        <taxon>Hyphococcus</taxon>
    </lineage>
</organism>
<dbReference type="AlphaFoldDB" id="A0AAF0CIP4"/>
<dbReference type="KEGG" id="hfl:PUV54_07670"/>
<gene>
    <name evidence="6" type="ORF">PUV54_07670</name>
</gene>
<dbReference type="InterPro" id="IPR029058">
    <property type="entry name" value="AB_hydrolase_fold"/>
</dbReference>
<dbReference type="EMBL" id="CP118166">
    <property type="protein sequence ID" value="WDI33072.1"/>
    <property type="molecule type" value="Genomic_DNA"/>
</dbReference>
<dbReference type="InterPro" id="IPR001375">
    <property type="entry name" value="Peptidase_S9_cat"/>
</dbReference>
<dbReference type="Pfam" id="PF00930">
    <property type="entry name" value="DPPIV_N"/>
    <property type="match status" value="1"/>
</dbReference>
<keyword evidence="2" id="KW-0645">Protease</keyword>
<dbReference type="Pfam" id="PF07676">
    <property type="entry name" value="PD40"/>
    <property type="match status" value="1"/>
</dbReference>
<dbReference type="SUPFAM" id="SSF82171">
    <property type="entry name" value="DPP6 N-terminal domain-like"/>
    <property type="match status" value="1"/>
</dbReference>
<evidence type="ECO:0000313" key="6">
    <source>
        <dbReference type="EMBL" id="WDI33072.1"/>
    </source>
</evidence>
<feature type="chain" id="PRO_5042275524" evidence="3">
    <location>
        <begin position="21"/>
        <end position="680"/>
    </location>
</feature>
<feature type="signal peptide" evidence="3">
    <location>
        <begin position="1"/>
        <end position="20"/>
    </location>
</feature>
<sequence length="680" mass="75445">MLRMFGLLALAMSVNLGVSANDDLRMLTAEDVFELEWADEPQVSPDGRQALYIRRFNDVMTDSTRSHVWLVNLDGSRHEPLLADAGSYSSPRWSPDGTRIAYMKSETGRTNLYVHYLESGREALIGSFEEGPGDLTWSPDGGMLAFSMAVKKENESLISKPAKPEGAEWAEPAIVIDRARYRTNGDGFLDLAYDHIFTIPAEGGTQRQLTSGDFHHSGPLSFTPDGEEILFSANRHDTWELEAREADIFSVNVSSGELTQLTDDPGMETNPKISPNGRNITFLQTSNDPEPFVPTAVFLMNADGGNIKDLTGELDRRAGDLQWLSNSEITFTYQNRGENMIGVVNVNGRRRIAVEGIGGTTIGRPYVSGAYDASRNGALVYTKGSAHRPADLYAYRNGRTRRLTELNEDLLAHRDLGELRTFTYESSLDGLEIQGWMITPPGYQEGKTYPLIIEIHGGPHLAYGPHFSAELQRMAAAGYVVIYDNHRGSIGYGSDFANLLKYKYSSPDDFADHMSAVDWAIENGFADENNLFIAGGSAGGIATAYAIGLTNRFNAAMAAKPVINWVSKVLTADSYINQIATQFPGPPWEELEHYWRRSPLSLVGNVETPTMLITGEIDYRTPISETEQFYQALQLRRVPSVMVRIPGSNHGIAGRPSRLNAKTDYTIAWFEKYRVTERED</sequence>
<protein>
    <submittedName>
        <fullName evidence="6">S9 family peptidase</fullName>
    </submittedName>
</protein>
<evidence type="ECO:0000259" key="5">
    <source>
        <dbReference type="Pfam" id="PF00930"/>
    </source>
</evidence>
<reference evidence="6" key="1">
    <citation type="submission" date="2023-02" db="EMBL/GenBank/DDBJ databases">
        <title>Genome sequence of Hyphococcus flavus.</title>
        <authorList>
            <person name="Rong J.-C."/>
            <person name="Zhao Q."/>
            <person name="Yi M."/>
            <person name="Wu J.-Y."/>
        </authorList>
    </citation>
    <scope>NUCLEOTIDE SEQUENCE</scope>
    <source>
        <strain evidence="6">MCCC 1K03223</strain>
    </source>
</reference>
<accession>A0AAF0CIP4</accession>
<dbReference type="InterPro" id="IPR002469">
    <property type="entry name" value="Peptidase_S9B_N"/>
</dbReference>
<keyword evidence="3" id="KW-0732">Signal</keyword>
<dbReference type="Pfam" id="PF00326">
    <property type="entry name" value="Peptidase_S9"/>
    <property type="match status" value="1"/>
</dbReference>
<dbReference type="Gene3D" id="3.40.50.1820">
    <property type="entry name" value="alpha/beta hydrolase"/>
    <property type="match status" value="1"/>
</dbReference>
<dbReference type="SUPFAM" id="SSF53474">
    <property type="entry name" value="alpha/beta-Hydrolases"/>
    <property type="match status" value="1"/>
</dbReference>
<feature type="domain" description="Peptidase S9 prolyl oligopeptidase catalytic" evidence="4">
    <location>
        <begin position="465"/>
        <end position="673"/>
    </location>
</feature>
<keyword evidence="7" id="KW-1185">Reference proteome</keyword>